<evidence type="ECO:0000259" key="2">
    <source>
        <dbReference type="PROSITE" id="PS51781"/>
    </source>
</evidence>
<dbReference type="InterPro" id="IPR003646">
    <property type="entry name" value="SH3-like_bac-type"/>
</dbReference>
<reference evidence="3 4" key="2">
    <citation type="submission" date="2018-06" db="EMBL/GenBank/DDBJ databases">
        <title>Metagenomic assembly of (sub)arctic Cyanobacteria and their associated microbiome from non-axenic cultures.</title>
        <authorList>
            <person name="Baurain D."/>
        </authorList>
    </citation>
    <scope>NUCLEOTIDE SEQUENCE [LARGE SCALE GENOMIC DNA]</scope>
    <source>
        <strain evidence="3">ULC027bin1</strain>
    </source>
</reference>
<evidence type="ECO:0000313" key="4">
    <source>
        <dbReference type="Proteomes" id="UP000249794"/>
    </source>
</evidence>
<dbReference type="PROSITE" id="PS51781">
    <property type="entry name" value="SH3B"/>
    <property type="match status" value="1"/>
</dbReference>
<protein>
    <submittedName>
        <fullName evidence="3">SH3 domain-containing protein</fullName>
    </submittedName>
</protein>
<evidence type="ECO:0000256" key="1">
    <source>
        <dbReference type="SAM" id="MobiDB-lite"/>
    </source>
</evidence>
<dbReference type="SMART" id="SM00287">
    <property type="entry name" value="SH3b"/>
    <property type="match status" value="1"/>
</dbReference>
<feature type="domain" description="SH3b" evidence="2">
    <location>
        <begin position="93"/>
        <end position="159"/>
    </location>
</feature>
<dbReference type="Proteomes" id="UP000249794">
    <property type="component" value="Unassembled WGS sequence"/>
</dbReference>
<dbReference type="Pfam" id="PF08239">
    <property type="entry name" value="SH3_3"/>
    <property type="match status" value="1"/>
</dbReference>
<reference evidence="4" key="1">
    <citation type="submission" date="2018-04" db="EMBL/GenBank/DDBJ databases">
        <authorList>
            <person name="Cornet L."/>
        </authorList>
    </citation>
    <scope>NUCLEOTIDE SEQUENCE [LARGE SCALE GENOMIC DNA]</scope>
</reference>
<dbReference type="Gene3D" id="2.30.30.40">
    <property type="entry name" value="SH3 Domains"/>
    <property type="match status" value="1"/>
</dbReference>
<gene>
    <name evidence="3" type="ORF">DCF15_04775</name>
</gene>
<comment type="caution">
    <text evidence="3">The sequence shown here is derived from an EMBL/GenBank/DDBJ whole genome shotgun (WGS) entry which is preliminary data.</text>
</comment>
<evidence type="ECO:0000313" key="3">
    <source>
        <dbReference type="EMBL" id="PZO58638.1"/>
    </source>
</evidence>
<feature type="region of interest" description="Disordered" evidence="1">
    <location>
        <begin position="44"/>
        <end position="95"/>
    </location>
</feature>
<sequence length="159" mass="16819">MVMKNFLLGLSKFVLGIILAMLIMSLAGLSMAKYFITKNAEQPDRPTYENDLPEDQPSASGSGSADEGANKGASEGPTVETETPQAKADEPLPDGAYKVAVNQPVGLIVRSGPGGDYENIGGLDYQESVTVLSEEGGWLKIALGNGEEGWIKDGNVDRE</sequence>
<dbReference type="EMBL" id="QBMP01000030">
    <property type="protein sequence ID" value="PZO58638.1"/>
    <property type="molecule type" value="Genomic_DNA"/>
</dbReference>
<accession>A0A2W4ZUQ9</accession>
<dbReference type="AlphaFoldDB" id="A0A2W4ZUQ9"/>
<name>A0A2W4ZUQ9_9CYAN</name>
<organism evidence="3 4">
    <name type="scientific">Phormidesmis priestleyi</name>
    <dbReference type="NCBI Taxonomy" id="268141"/>
    <lineage>
        <taxon>Bacteria</taxon>
        <taxon>Bacillati</taxon>
        <taxon>Cyanobacteriota</taxon>
        <taxon>Cyanophyceae</taxon>
        <taxon>Leptolyngbyales</taxon>
        <taxon>Leptolyngbyaceae</taxon>
        <taxon>Phormidesmis</taxon>
    </lineage>
</organism>
<proteinExistence type="predicted"/>